<feature type="non-terminal residue" evidence="8">
    <location>
        <position position="1"/>
    </location>
</feature>
<keyword evidence="9" id="KW-1185">Reference proteome</keyword>
<sequence length="720" mass="79949">SYISDALQAVNRVNRYSIDFINDLYIVIANDHKILGNLRPLHKHVPCKQYIEMATARFALVFALFVVGVQQIYGHGKMTDPMNRSSVWRLNRFAKVLVNNEDNQNFCGGYVVQHNENGGNCGPCGDNYVDPVPRNNENGGIYGKGHIVKRYHAGQRVKVVVNLSANHLGFFQFSICELKNNKDVETEECFDKNPLKIVAKSGELVDRHPIFAGQSGDIELELELPKSLKCKRCVLRWHYSAGNNWGFCNLKTFEGRMGCGPQETFRSCADLRRLHAINSDKKMAGIKFVLAAALLVVGFQEIHGHGKLMDPVNRSSAWRKGYKTPPNYTDNENFCGGLGVQNQNGGKCGPCGDNYRDSQPRKNENGGVYGTGTIVKTYQKGQRTSIVVNLSANHMGYFQFAVCPLKGANDIETEECFDKYPVKLANGSDKFPVKSGVNGDFSIDVVLPADLTCEHCTFRWHYRTGNTWGMCENGTGRLGCGPQETFRSCSDITIHSSRHTAEEQRETMAIVELLLASAVLVAGLQEIYGHGMVMDPVNRSSAWKKGFKTPVNYDDSEIYCGGISVQHEQNGGKCGVCGDNYALNRPRPNENGGKYGTGTIVKTYKSGQKFTATVYIDANHLGYFRFSVCPLSSPDELETEECFDKHPLKLADGSDQFRLKAGVTGDVNIDLVLPEGLTCEHCVFRWHWKVANNWGQCGGGREGMGCGPQEHWRTCSDITI</sequence>
<evidence type="ECO:0000313" key="8">
    <source>
        <dbReference type="EMBL" id="OXU24246.1"/>
    </source>
</evidence>
<gene>
    <name evidence="8" type="ORF">TSAR_012804</name>
</gene>
<dbReference type="GO" id="GO:0046872">
    <property type="term" value="F:metal ion binding"/>
    <property type="evidence" value="ECO:0007669"/>
    <property type="project" value="UniProtKB-KW"/>
</dbReference>
<feature type="non-terminal residue" evidence="8">
    <location>
        <position position="720"/>
    </location>
</feature>
<dbReference type="PANTHER" id="PTHR36575">
    <property type="entry name" value="BINDING PROTEIN, PUTATIVE (AFU_ORTHOLOGUE AFUA_1G14430)-RELATED"/>
    <property type="match status" value="1"/>
</dbReference>
<keyword evidence="5" id="KW-0325">Glycoprotein</keyword>
<reference evidence="8 9" key="1">
    <citation type="journal article" date="2017" name="Curr. Biol.">
        <title>The Evolution of Venom by Co-option of Single-Copy Genes.</title>
        <authorList>
            <person name="Martinson E.O."/>
            <person name="Mrinalini"/>
            <person name="Kelkar Y.D."/>
            <person name="Chang C.H."/>
            <person name="Werren J.H."/>
        </authorList>
    </citation>
    <scope>NUCLEOTIDE SEQUENCE [LARGE SCALE GENOMIC DNA]</scope>
    <source>
        <strain evidence="8 9">Alberta</strain>
        <tissue evidence="8">Whole body</tissue>
    </source>
</reference>
<dbReference type="Proteomes" id="UP000215335">
    <property type="component" value="Unassembled WGS sequence"/>
</dbReference>
<dbReference type="InterPro" id="IPR052282">
    <property type="entry name" value="Starch-active_LPMO"/>
</dbReference>
<feature type="domain" description="Chitin-binding type-4" evidence="7">
    <location>
        <begin position="75"/>
        <end position="271"/>
    </location>
</feature>
<evidence type="ECO:0000256" key="5">
    <source>
        <dbReference type="ARBA" id="ARBA00023180"/>
    </source>
</evidence>
<dbReference type="AlphaFoldDB" id="A0A232F0E6"/>
<comment type="caution">
    <text evidence="8">The sequence shown here is derived from an EMBL/GenBank/DDBJ whole genome shotgun (WGS) entry which is preliminary data.</text>
</comment>
<keyword evidence="4" id="KW-1015">Disulfide bond</keyword>
<evidence type="ECO:0000256" key="6">
    <source>
        <dbReference type="ARBA" id="ARBA00034311"/>
    </source>
</evidence>
<keyword evidence="3" id="KW-0186">Copper</keyword>
<feature type="domain" description="Chitin-binding type-4" evidence="7">
    <location>
        <begin position="530"/>
        <end position="718"/>
    </location>
</feature>
<proteinExistence type="inferred from homology"/>
<dbReference type="InterPro" id="IPR004302">
    <property type="entry name" value="Cellulose/chitin-bd_N"/>
</dbReference>
<comment type="cofactor">
    <cofactor evidence="1">
        <name>Cu(2+)</name>
        <dbReference type="ChEBI" id="CHEBI:29036"/>
    </cofactor>
</comment>
<evidence type="ECO:0000256" key="2">
    <source>
        <dbReference type="ARBA" id="ARBA00022723"/>
    </source>
</evidence>
<dbReference type="STRING" id="543379.A0A232F0E6"/>
<feature type="domain" description="Chitin-binding type-4" evidence="7">
    <location>
        <begin position="305"/>
        <end position="492"/>
    </location>
</feature>
<name>A0A232F0E6_9HYME</name>
<evidence type="ECO:0000256" key="4">
    <source>
        <dbReference type="ARBA" id="ARBA00023157"/>
    </source>
</evidence>
<evidence type="ECO:0000256" key="3">
    <source>
        <dbReference type="ARBA" id="ARBA00023008"/>
    </source>
</evidence>
<dbReference type="Pfam" id="PF03067">
    <property type="entry name" value="LPMO_10"/>
    <property type="match status" value="3"/>
</dbReference>
<dbReference type="OrthoDB" id="64893at2759"/>
<evidence type="ECO:0000313" key="9">
    <source>
        <dbReference type="Proteomes" id="UP000215335"/>
    </source>
</evidence>
<protein>
    <recommendedName>
        <fullName evidence="7">Chitin-binding type-4 domain-containing protein</fullName>
    </recommendedName>
</protein>
<comment type="similarity">
    <text evidence="6">Belongs to the polysaccharide monooxygenase AA13 family.</text>
</comment>
<organism evidence="8 9">
    <name type="scientific">Trichomalopsis sarcophagae</name>
    <dbReference type="NCBI Taxonomy" id="543379"/>
    <lineage>
        <taxon>Eukaryota</taxon>
        <taxon>Metazoa</taxon>
        <taxon>Ecdysozoa</taxon>
        <taxon>Arthropoda</taxon>
        <taxon>Hexapoda</taxon>
        <taxon>Insecta</taxon>
        <taxon>Pterygota</taxon>
        <taxon>Neoptera</taxon>
        <taxon>Endopterygota</taxon>
        <taxon>Hymenoptera</taxon>
        <taxon>Apocrita</taxon>
        <taxon>Proctotrupomorpha</taxon>
        <taxon>Chalcidoidea</taxon>
        <taxon>Pteromalidae</taxon>
        <taxon>Pteromalinae</taxon>
        <taxon>Trichomalopsis</taxon>
    </lineage>
</organism>
<dbReference type="PANTHER" id="PTHR36575:SF2">
    <property type="entry name" value="CHITIN-BINDING TYPE-4 DOMAIN-CONTAINING PROTEIN-RELATED"/>
    <property type="match status" value="1"/>
</dbReference>
<keyword evidence="2" id="KW-0479">Metal-binding</keyword>
<accession>A0A232F0E6</accession>
<dbReference type="EMBL" id="NNAY01001358">
    <property type="protein sequence ID" value="OXU24246.1"/>
    <property type="molecule type" value="Genomic_DNA"/>
</dbReference>
<evidence type="ECO:0000256" key="1">
    <source>
        <dbReference type="ARBA" id="ARBA00001973"/>
    </source>
</evidence>
<evidence type="ECO:0000259" key="7">
    <source>
        <dbReference type="Pfam" id="PF03067"/>
    </source>
</evidence>